<reference evidence="1" key="1">
    <citation type="submission" date="2022-09" db="EMBL/GenBank/DDBJ databases">
        <title>Actin cytoskeleton and complex cell architecture in an #Asgard archaeon.</title>
        <authorList>
            <person name="Ponce Toledo R.I."/>
            <person name="Schleper C."/>
            <person name="Rodrigues Oliveira T."/>
            <person name="Wollweber F."/>
            <person name="Xu J."/>
            <person name="Rittmann S."/>
            <person name="Klingl A."/>
            <person name="Pilhofer M."/>
        </authorList>
    </citation>
    <scope>NUCLEOTIDE SEQUENCE</scope>
    <source>
        <strain evidence="1">B-35</strain>
    </source>
</reference>
<evidence type="ECO:0000313" key="1">
    <source>
        <dbReference type="EMBL" id="UYP48623.1"/>
    </source>
</evidence>
<keyword evidence="2" id="KW-1185">Reference proteome</keyword>
<dbReference type="Proteomes" id="UP001208689">
    <property type="component" value="Chromosome"/>
</dbReference>
<dbReference type="EMBL" id="CP104013">
    <property type="protein sequence ID" value="UYP48623.1"/>
    <property type="molecule type" value="Genomic_DNA"/>
</dbReference>
<proteinExistence type="predicted"/>
<evidence type="ECO:0008006" key="3">
    <source>
        <dbReference type="Google" id="ProtNLM"/>
    </source>
</evidence>
<sequence length="141" mass="16164">MGNSSQNPNQSSKKSFFRLYKVEEYMFCLEKSPLGLSSRQLRATIPLSGAVEHTITRFLIDREIIMLSSPAKGKKYLLTDSGKLLALFLHNMDLLLSIGENLRLSETDEKEFQSLEEEISLYIQKAHKYRELLALKSKTPH</sequence>
<protein>
    <recommendedName>
        <fullName evidence="3">ArnR1-like winged helix-turn-helix domain-containing protein</fullName>
    </recommendedName>
</protein>
<accession>A0ABY6HYL1</accession>
<name>A0ABY6HYL1_9ARCH</name>
<evidence type="ECO:0000313" key="2">
    <source>
        <dbReference type="Proteomes" id="UP001208689"/>
    </source>
</evidence>
<organism evidence="1 2">
    <name type="scientific">Candidatus Lokiarchaeum ossiferum</name>
    <dbReference type="NCBI Taxonomy" id="2951803"/>
    <lineage>
        <taxon>Archaea</taxon>
        <taxon>Promethearchaeati</taxon>
        <taxon>Promethearchaeota</taxon>
        <taxon>Promethearchaeia</taxon>
        <taxon>Promethearchaeales</taxon>
        <taxon>Promethearchaeaceae</taxon>
        <taxon>Candidatus Lokiarchaeum</taxon>
    </lineage>
</organism>
<gene>
    <name evidence="1" type="ORF">NEF87_004908</name>
</gene>